<reference evidence="2" key="1">
    <citation type="submission" date="2018-01" db="EMBL/GenBank/DDBJ databases">
        <title>An insight into the sialome of Amazonian anophelines.</title>
        <authorList>
            <person name="Ribeiro J.M."/>
            <person name="Scarpassa V."/>
            <person name="Calvo E."/>
        </authorList>
    </citation>
    <scope>NUCLEOTIDE SEQUENCE</scope>
    <source>
        <tissue evidence="2">Salivary glands</tissue>
    </source>
</reference>
<evidence type="ECO:0000256" key="1">
    <source>
        <dbReference type="SAM" id="MobiDB-lite"/>
    </source>
</evidence>
<organism evidence="2">
    <name type="scientific">Anopheles braziliensis</name>
    <dbReference type="NCBI Taxonomy" id="58242"/>
    <lineage>
        <taxon>Eukaryota</taxon>
        <taxon>Metazoa</taxon>
        <taxon>Ecdysozoa</taxon>
        <taxon>Arthropoda</taxon>
        <taxon>Hexapoda</taxon>
        <taxon>Insecta</taxon>
        <taxon>Pterygota</taxon>
        <taxon>Neoptera</taxon>
        <taxon>Endopterygota</taxon>
        <taxon>Diptera</taxon>
        <taxon>Nematocera</taxon>
        <taxon>Culicoidea</taxon>
        <taxon>Culicidae</taxon>
        <taxon>Anophelinae</taxon>
        <taxon>Anopheles</taxon>
    </lineage>
</organism>
<proteinExistence type="predicted"/>
<name>A0A2M3ZQ72_9DIPT</name>
<sequence>MAAFLSLSTTSPLSSSVNAGGGCSSTRTKLSGKTPVRPVAINVPSHQPPSCTLMFVMMAPFFSVSSSGSLAA</sequence>
<feature type="compositionally biased region" description="Low complexity" evidence="1">
    <location>
        <begin position="1"/>
        <end position="16"/>
    </location>
</feature>
<dbReference type="EMBL" id="GGFM01009943">
    <property type="protein sequence ID" value="MBW30694.1"/>
    <property type="molecule type" value="Transcribed_RNA"/>
</dbReference>
<feature type="region of interest" description="Disordered" evidence="1">
    <location>
        <begin position="1"/>
        <end position="32"/>
    </location>
</feature>
<evidence type="ECO:0000313" key="2">
    <source>
        <dbReference type="EMBL" id="MBW30694.1"/>
    </source>
</evidence>
<accession>A0A2M3ZQ72</accession>
<dbReference type="AlphaFoldDB" id="A0A2M3ZQ72"/>
<protein>
    <submittedName>
        <fullName evidence="2">Putative secreted peptide</fullName>
    </submittedName>
</protein>